<accession>A0ACB9SCK0</accession>
<sequence length="177" mass="20061">MHVVMNSRKFIVPEEATVPSRGKALAKPDTTSRKLAKKRCDAPERIIVYQRRRAPLGWACSGCSLMPEYDRVAKFSYIPRGQAGGLTLHAPIEERFESGLYSQSYLENQGAVDLGGRFIRRSFSFWLMLEDYMSSQKDYSMATTDVVDAEVRELVEKAYARAKQIIATHVDILHKLA</sequence>
<organism evidence="1 2">
    <name type="scientific">Melastoma candidum</name>
    <dbReference type="NCBI Taxonomy" id="119954"/>
    <lineage>
        <taxon>Eukaryota</taxon>
        <taxon>Viridiplantae</taxon>
        <taxon>Streptophyta</taxon>
        <taxon>Embryophyta</taxon>
        <taxon>Tracheophyta</taxon>
        <taxon>Spermatophyta</taxon>
        <taxon>Magnoliopsida</taxon>
        <taxon>eudicotyledons</taxon>
        <taxon>Gunneridae</taxon>
        <taxon>Pentapetalae</taxon>
        <taxon>rosids</taxon>
        <taxon>malvids</taxon>
        <taxon>Myrtales</taxon>
        <taxon>Melastomataceae</taxon>
        <taxon>Melastomatoideae</taxon>
        <taxon>Melastomateae</taxon>
        <taxon>Melastoma</taxon>
    </lineage>
</organism>
<evidence type="ECO:0000313" key="1">
    <source>
        <dbReference type="EMBL" id="KAI4388502.1"/>
    </source>
</evidence>
<gene>
    <name evidence="1" type="ORF">MLD38_000823</name>
</gene>
<dbReference type="EMBL" id="CM042880">
    <property type="protein sequence ID" value="KAI4388502.1"/>
    <property type="molecule type" value="Genomic_DNA"/>
</dbReference>
<proteinExistence type="predicted"/>
<evidence type="ECO:0000313" key="2">
    <source>
        <dbReference type="Proteomes" id="UP001057402"/>
    </source>
</evidence>
<comment type="caution">
    <text evidence="1">The sequence shown here is derived from an EMBL/GenBank/DDBJ whole genome shotgun (WGS) entry which is preliminary data.</text>
</comment>
<keyword evidence="2" id="KW-1185">Reference proteome</keyword>
<dbReference type="Proteomes" id="UP001057402">
    <property type="component" value="Chromosome 1"/>
</dbReference>
<reference evidence="2" key="1">
    <citation type="journal article" date="2023" name="Front. Plant Sci.">
        <title>Chromosomal-level genome assembly of Melastoma candidum provides insights into trichome evolution.</title>
        <authorList>
            <person name="Zhong Y."/>
            <person name="Wu W."/>
            <person name="Sun C."/>
            <person name="Zou P."/>
            <person name="Liu Y."/>
            <person name="Dai S."/>
            <person name="Zhou R."/>
        </authorList>
    </citation>
    <scope>NUCLEOTIDE SEQUENCE [LARGE SCALE GENOMIC DNA]</scope>
</reference>
<name>A0ACB9SCK0_9MYRT</name>
<protein>
    <submittedName>
        <fullName evidence="1">Uncharacterized protein</fullName>
    </submittedName>
</protein>